<sequence length="82" mass="9075">MSAARSFFAAGIIDGIYYVAGAVLNGKFFVTEGWLWPFLYSPRGQVYDPRSKQLGDSAILREGWTGLSTVIDGHLFVVSDRE</sequence>
<accession>A0A7J6URQ0</accession>
<reference evidence="3 4" key="1">
    <citation type="submission" date="2020-06" db="EMBL/GenBank/DDBJ databases">
        <title>Transcriptomic and genomic resources for Thalictrum thalictroides and T. hernandezii: Facilitating candidate gene discovery in an emerging model plant lineage.</title>
        <authorList>
            <person name="Arias T."/>
            <person name="Riano-Pachon D.M."/>
            <person name="Di Stilio V.S."/>
        </authorList>
    </citation>
    <scope>NUCLEOTIDE SEQUENCE [LARGE SCALE GENOMIC DNA]</scope>
    <source>
        <strain evidence="4">cv. WT478/WT964</strain>
        <tissue evidence="3">Leaves</tissue>
    </source>
</reference>
<keyword evidence="2" id="KW-0677">Repeat</keyword>
<feature type="non-terminal residue" evidence="3">
    <location>
        <position position="1"/>
    </location>
</feature>
<proteinExistence type="predicted"/>
<gene>
    <name evidence="3" type="ORF">FRX31_035281</name>
</gene>
<dbReference type="PANTHER" id="PTHR46344">
    <property type="entry name" value="OS02G0202900 PROTEIN"/>
    <property type="match status" value="1"/>
</dbReference>
<keyword evidence="1" id="KW-0880">Kelch repeat</keyword>
<protein>
    <submittedName>
        <fullName evidence="3">Galactose oxidase/kelch repeat superfamily protein</fullName>
    </submittedName>
</protein>
<name>A0A7J6URQ0_THATH</name>
<organism evidence="3 4">
    <name type="scientific">Thalictrum thalictroides</name>
    <name type="common">Rue-anemone</name>
    <name type="synonym">Anemone thalictroides</name>
    <dbReference type="NCBI Taxonomy" id="46969"/>
    <lineage>
        <taxon>Eukaryota</taxon>
        <taxon>Viridiplantae</taxon>
        <taxon>Streptophyta</taxon>
        <taxon>Embryophyta</taxon>
        <taxon>Tracheophyta</taxon>
        <taxon>Spermatophyta</taxon>
        <taxon>Magnoliopsida</taxon>
        <taxon>Ranunculales</taxon>
        <taxon>Ranunculaceae</taxon>
        <taxon>Thalictroideae</taxon>
        <taxon>Thalictrum</taxon>
    </lineage>
</organism>
<evidence type="ECO:0000256" key="2">
    <source>
        <dbReference type="ARBA" id="ARBA00022737"/>
    </source>
</evidence>
<evidence type="ECO:0000313" key="3">
    <source>
        <dbReference type="EMBL" id="KAF5175131.1"/>
    </source>
</evidence>
<comment type="caution">
    <text evidence="3">The sequence shown here is derived from an EMBL/GenBank/DDBJ whole genome shotgun (WGS) entry which is preliminary data.</text>
</comment>
<dbReference type="PANTHER" id="PTHR46344:SF4">
    <property type="entry name" value="OS07G0153400 PROTEIN"/>
    <property type="match status" value="1"/>
</dbReference>
<dbReference type="OrthoDB" id="1700369at2759"/>
<dbReference type="AlphaFoldDB" id="A0A7J6URQ0"/>
<evidence type="ECO:0000313" key="4">
    <source>
        <dbReference type="Proteomes" id="UP000554482"/>
    </source>
</evidence>
<evidence type="ECO:0000256" key="1">
    <source>
        <dbReference type="ARBA" id="ARBA00022441"/>
    </source>
</evidence>
<keyword evidence="4" id="KW-1185">Reference proteome</keyword>
<dbReference type="Proteomes" id="UP000554482">
    <property type="component" value="Unassembled WGS sequence"/>
</dbReference>
<dbReference type="InterPro" id="IPR015915">
    <property type="entry name" value="Kelch-typ_b-propeller"/>
</dbReference>
<dbReference type="EMBL" id="JABWDY010044449">
    <property type="protein sequence ID" value="KAF5175131.1"/>
    <property type="molecule type" value="Genomic_DNA"/>
</dbReference>
<dbReference type="SUPFAM" id="SSF117281">
    <property type="entry name" value="Kelch motif"/>
    <property type="match status" value="1"/>
</dbReference>